<keyword evidence="1" id="KW-0175">Coiled coil</keyword>
<dbReference type="EMBL" id="VULQ01000001">
    <property type="protein sequence ID" value="MSS76972.1"/>
    <property type="molecule type" value="Genomic_DNA"/>
</dbReference>
<sequence length="636" mass="76266">MSNLYIKEINLLSFGHFQNKNIKFNEGFNLIYGENESGKSTILDFIEGVFYGFDQGKNKINFSYKREKYRPIGSFKYMGSLILSKNNKDYRVDRNFDDGSYKIYDLKENIEIENKKSRLNYPGEYFLNISYSIYRNIINNQQLQDIDQDSKKKIIDFLKNPSSDLEFSSLKAKENIEDRINKLGSKRAYTKPYAKNLKLLENKNDALRRINKLNDQYYNDLLKLKNQRHKIIQFLEKIKELKNERDQYRKAKANSNYLEEKARKESLNIIERKLKDYSEFYDIDRIYFEKLDELLDESKDFYKNNKSRDIKFLYFIIILMITIFIILKRAYIILAFIIPIIYFLYKKVKNDYKKRNNLINLNIRINNELLKVGAKNKYQYEKKKEKFIEYEKLKIEKEKIIEILNILDKQEKYDKEIDINYKKNIDILKIDKEIEENENELNKLRDLNLKLEKKLALVEDELGKKNDLIEDIKAIKRKLDEIELELRASNLAIKLIESNKDKLGKNKIKLENKISKLIADISNCKYKDLSYDDKLNPLIRTKNNEFIDLNKLSVGFFDQINFALRLSLTENLYNNMFLIFDDAFINYDSFRLRMALLHLLDISNNFQIIYFSCHKREEDILKAEGIDIDIKYMEKI</sequence>
<keyword evidence="2" id="KW-0472">Membrane</keyword>
<dbReference type="AlphaFoldDB" id="A0A6N7VQ20"/>
<dbReference type="InterPro" id="IPR038734">
    <property type="entry name" value="YhaN_AAA"/>
</dbReference>
<organism evidence="4 5">
    <name type="scientific">Anaerococcus porci</name>
    <dbReference type="NCBI Taxonomy" id="2652269"/>
    <lineage>
        <taxon>Bacteria</taxon>
        <taxon>Bacillati</taxon>
        <taxon>Bacillota</taxon>
        <taxon>Tissierellia</taxon>
        <taxon>Tissierellales</taxon>
        <taxon>Peptoniphilaceae</taxon>
        <taxon>Anaerococcus</taxon>
    </lineage>
</organism>
<evidence type="ECO:0000256" key="1">
    <source>
        <dbReference type="SAM" id="Coils"/>
    </source>
</evidence>
<dbReference type="SUPFAM" id="SSF52540">
    <property type="entry name" value="P-loop containing nucleoside triphosphate hydrolases"/>
    <property type="match status" value="2"/>
</dbReference>
<reference evidence="4 5" key="1">
    <citation type="submission" date="2019-08" db="EMBL/GenBank/DDBJ databases">
        <title>In-depth cultivation of the pig gut microbiome towards novel bacterial diversity and tailored functional studies.</title>
        <authorList>
            <person name="Wylensek D."/>
            <person name="Hitch T.C.A."/>
            <person name="Clavel T."/>
        </authorList>
    </citation>
    <scope>NUCLEOTIDE SEQUENCE [LARGE SCALE GENOMIC DNA]</scope>
    <source>
        <strain evidence="4 5">WCA-380-WT-2B</strain>
    </source>
</reference>
<feature type="coiled-coil region" evidence="1">
    <location>
        <begin position="196"/>
        <end position="261"/>
    </location>
</feature>
<keyword evidence="2" id="KW-1133">Transmembrane helix</keyword>
<evidence type="ECO:0000313" key="5">
    <source>
        <dbReference type="Proteomes" id="UP000441925"/>
    </source>
</evidence>
<evidence type="ECO:0000256" key="2">
    <source>
        <dbReference type="SAM" id="Phobius"/>
    </source>
</evidence>
<feature type="coiled-coil region" evidence="1">
    <location>
        <begin position="390"/>
        <end position="520"/>
    </location>
</feature>
<evidence type="ECO:0000313" key="4">
    <source>
        <dbReference type="EMBL" id="MSS76972.1"/>
    </source>
</evidence>
<dbReference type="Proteomes" id="UP000441925">
    <property type="component" value="Unassembled WGS sequence"/>
</dbReference>
<protein>
    <submittedName>
        <fullName evidence="4">AAA family ATPase</fullName>
    </submittedName>
</protein>
<dbReference type="Gene3D" id="3.40.50.300">
    <property type="entry name" value="P-loop containing nucleotide triphosphate hydrolases"/>
    <property type="match status" value="2"/>
</dbReference>
<comment type="caution">
    <text evidence="4">The sequence shown here is derived from an EMBL/GenBank/DDBJ whole genome shotgun (WGS) entry which is preliminary data.</text>
</comment>
<dbReference type="InterPro" id="IPR027417">
    <property type="entry name" value="P-loop_NTPase"/>
</dbReference>
<dbReference type="PANTHER" id="PTHR41259:SF1">
    <property type="entry name" value="DOUBLE-STRAND BREAK REPAIR RAD50 ATPASE, PUTATIVE-RELATED"/>
    <property type="match status" value="1"/>
</dbReference>
<feature type="domain" description="YhaN AAA" evidence="3">
    <location>
        <begin position="6"/>
        <end position="70"/>
    </location>
</feature>
<accession>A0A6N7VQ20</accession>
<gene>
    <name evidence="4" type="ORF">FYJ26_00725</name>
</gene>
<feature type="transmembrane region" description="Helical" evidence="2">
    <location>
        <begin position="312"/>
        <end position="345"/>
    </location>
</feature>
<name>A0A6N7VQ20_9FIRM</name>
<keyword evidence="2" id="KW-0812">Transmembrane</keyword>
<dbReference type="PANTHER" id="PTHR41259">
    <property type="entry name" value="DOUBLE-STRAND BREAK REPAIR RAD50 ATPASE, PUTATIVE-RELATED"/>
    <property type="match status" value="1"/>
</dbReference>
<dbReference type="Pfam" id="PF13514">
    <property type="entry name" value="AAA_27"/>
    <property type="match status" value="1"/>
</dbReference>
<proteinExistence type="predicted"/>
<dbReference type="RefSeq" id="WP_154538826.1">
    <property type="nucleotide sequence ID" value="NZ_JAXDSU010000100.1"/>
</dbReference>
<keyword evidence="5" id="KW-1185">Reference proteome</keyword>
<evidence type="ECO:0000259" key="3">
    <source>
        <dbReference type="Pfam" id="PF13514"/>
    </source>
</evidence>